<dbReference type="PROSITE" id="PS01148">
    <property type="entry name" value="UPF0033"/>
    <property type="match status" value="1"/>
</dbReference>
<dbReference type="SUPFAM" id="SSF64307">
    <property type="entry name" value="SirA-like"/>
    <property type="match status" value="1"/>
</dbReference>
<reference evidence="3 4" key="1">
    <citation type="submission" date="2023-07" db="EMBL/GenBank/DDBJ databases">
        <title>Sequencing the genomes of 1000 actinobacteria strains.</title>
        <authorList>
            <person name="Klenk H.-P."/>
        </authorList>
    </citation>
    <scope>NUCLEOTIDE SEQUENCE [LARGE SCALE GENOMIC DNA]</scope>
    <source>
        <strain evidence="3 4">GD13</strain>
    </source>
</reference>
<keyword evidence="4" id="KW-1185">Reference proteome</keyword>
<organism evidence="3 4">
    <name type="scientific">Nocardioides massiliensis</name>
    <dbReference type="NCBI Taxonomy" id="1325935"/>
    <lineage>
        <taxon>Bacteria</taxon>
        <taxon>Bacillati</taxon>
        <taxon>Actinomycetota</taxon>
        <taxon>Actinomycetes</taxon>
        <taxon>Propionibacteriales</taxon>
        <taxon>Nocardioidaceae</taxon>
        <taxon>Nocardioides</taxon>
    </lineage>
</organism>
<dbReference type="InterPro" id="IPR001455">
    <property type="entry name" value="TusA-like"/>
</dbReference>
<name>A0ABT9NU97_9ACTN</name>
<dbReference type="InterPro" id="IPR036868">
    <property type="entry name" value="TusA-like_sf"/>
</dbReference>
<evidence type="ECO:0000256" key="1">
    <source>
        <dbReference type="ARBA" id="ARBA00008984"/>
    </source>
</evidence>
<dbReference type="Proteomes" id="UP001240447">
    <property type="component" value="Unassembled WGS sequence"/>
</dbReference>
<dbReference type="Pfam" id="PF01206">
    <property type="entry name" value="TusA"/>
    <property type="match status" value="1"/>
</dbReference>
<evidence type="ECO:0000259" key="2">
    <source>
        <dbReference type="PROSITE" id="PS01148"/>
    </source>
</evidence>
<gene>
    <name evidence="3" type="ORF">J2S59_003399</name>
</gene>
<dbReference type="EMBL" id="JAUSQM010000001">
    <property type="protein sequence ID" value="MDP9823590.1"/>
    <property type="molecule type" value="Genomic_DNA"/>
</dbReference>
<evidence type="ECO:0000313" key="4">
    <source>
        <dbReference type="Proteomes" id="UP001240447"/>
    </source>
</evidence>
<dbReference type="PANTHER" id="PTHR33279">
    <property type="entry name" value="SULFUR CARRIER PROTEIN YEDF-RELATED"/>
    <property type="match status" value="1"/>
</dbReference>
<evidence type="ECO:0000313" key="3">
    <source>
        <dbReference type="EMBL" id="MDP9823590.1"/>
    </source>
</evidence>
<comment type="similarity">
    <text evidence="1">Belongs to the sulfur carrier protein TusA family.</text>
</comment>
<accession>A0ABT9NU97</accession>
<sequence length="83" mass="9097">MSDLAPESPRLELDCRGMRCPLPIIRLANAVTDVEVGEVIAVVATDVAARADVPAWCRMRGHAYLGERPAPDGVPTYLVRRLR</sequence>
<dbReference type="Gene3D" id="3.30.110.40">
    <property type="entry name" value="TusA-like domain"/>
    <property type="match status" value="1"/>
</dbReference>
<dbReference type="PANTHER" id="PTHR33279:SF6">
    <property type="entry name" value="SULFUR CARRIER PROTEIN YEDF-RELATED"/>
    <property type="match status" value="1"/>
</dbReference>
<proteinExistence type="inferred from homology"/>
<dbReference type="RefSeq" id="WP_306825326.1">
    <property type="nucleotide sequence ID" value="NZ_JAUSQM010000001.1"/>
</dbReference>
<dbReference type="CDD" id="cd00291">
    <property type="entry name" value="SirA_YedF_YeeD"/>
    <property type="match status" value="1"/>
</dbReference>
<comment type="caution">
    <text evidence="3">The sequence shown here is derived from an EMBL/GenBank/DDBJ whole genome shotgun (WGS) entry which is preliminary data.</text>
</comment>
<protein>
    <submittedName>
        <fullName evidence="3">TusA-related sulfurtransferase</fullName>
    </submittedName>
</protein>
<feature type="domain" description="UPF0033" evidence="2">
    <location>
        <begin position="13"/>
        <end position="37"/>
    </location>
</feature>